<dbReference type="EMBL" id="KJ789165">
    <property type="protein sequence ID" value="AIL54759.1"/>
    <property type="molecule type" value="Genomic_DNA"/>
</dbReference>
<keyword evidence="3" id="KW-0496">Mitochondrion</keyword>
<dbReference type="EMBL" id="KJ872501">
    <property type="protein sequence ID" value="AIG23742.1"/>
    <property type="molecule type" value="Genomic_DNA"/>
</dbReference>
<keyword evidence="1" id="KW-0472">Membrane</keyword>
<keyword evidence="1" id="KW-0812">Transmembrane</keyword>
<dbReference type="CTD" id="4509"/>
<proteinExistence type="predicted"/>
<gene>
    <name evidence="3" type="primary">atp8</name>
    <name evidence="2" type="synonym">ATP8</name>
</gene>
<evidence type="ECO:0000313" key="2">
    <source>
        <dbReference type="EMBL" id="AIG23742.1"/>
    </source>
</evidence>
<keyword evidence="1" id="KW-1133">Transmembrane helix</keyword>
<dbReference type="RefSeq" id="YP_009050474.1">
    <property type="nucleotide sequence ID" value="NC_024653.1"/>
</dbReference>
<protein>
    <submittedName>
        <fullName evidence="3">ATP synthase F0 subunit 8</fullName>
    </submittedName>
</protein>
<dbReference type="GeneID" id="20004771"/>
<reference evidence="2" key="1">
    <citation type="journal article" date="2014" name="Mitochondrial DNA">
        <title>Complete mitochondrial genome of the hydrothermal vent tubeworm, Ridgeia piscesae (Polychaeta, Siboglinidae).</title>
        <authorList>
            <person name="Jun J."/>
            <person name="Won Y.J."/>
            <person name="Vrijenhoek R.C."/>
        </authorList>
    </citation>
    <scope>NUCLEOTIDE SEQUENCE</scope>
</reference>
<organism evidence="3">
    <name type="scientific">Ridgeia piscesae</name>
    <name type="common">Tubeworm</name>
    <dbReference type="NCBI Taxonomy" id="27915"/>
    <lineage>
        <taxon>Eukaryota</taxon>
        <taxon>Metazoa</taxon>
        <taxon>Spiralia</taxon>
        <taxon>Lophotrochozoa</taxon>
        <taxon>Annelida</taxon>
        <taxon>Polychaeta</taxon>
        <taxon>Sedentaria</taxon>
        <taxon>Canalipalpata</taxon>
        <taxon>Sabellida</taxon>
        <taxon>Siboglinidae</taxon>
        <taxon>Ridgeia</taxon>
    </lineage>
</organism>
<geneLocation type="mitochondrion" evidence="3"/>
<accession>A0A0E3DQU9</accession>
<reference evidence="3" key="2">
    <citation type="journal article" date="2015" name="Mol. Phylogenet. Evol.">
        <title>Mitogenomics reveals phylogeny and repeated motifs in control regions of the deep-sea family Siboglinidae (Annelida).</title>
        <authorList>
            <person name="Li Y."/>
            <person name="Kocot K.M."/>
            <person name="Schander C."/>
            <person name="Santos S.R."/>
            <person name="Thornhill D.J."/>
            <person name="Halanych K.M."/>
        </authorList>
    </citation>
    <scope>NUCLEOTIDE SEQUENCE</scope>
</reference>
<feature type="transmembrane region" description="Helical" evidence="1">
    <location>
        <begin position="6"/>
        <end position="29"/>
    </location>
</feature>
<sequence>MPHLAPLNWILLPLFFLFSLLLLASITWWNQLISVPQLKSKQAHSMSPWKWN</sequence>
<evidence type="ECO:0000313" key="3">
    <source>
        <dbReference type="EMBL" id="AIL54759.1"/>
    </source>
</evidence>
<evidence type="ECO:0000256" key="1">
    <source>
        <dbReference type="SAM" id="Phobius"/>
    </source>
</evidence>
<dbReference type="AlphaFoldDB" id="A0A0E3DQU9"/>
<name>A0A0E3DQU9_RIDPI</name>